<comment type="cofactor">
    <cofactor evidence="1">
        <name>pyridoxal 5'-phosphate</name>
        <dbReference type="ChEBI" id="CHEBI:597326"/>
    </cofactor>
</comment>
<dbReference type="OrthoDB" id="9801834at2"/>
<evidence type="ECO:0000256" key="3">
    <source>
        <dbReference type="ARBA" id="ARBA00022898"/>
    </source>
</evidence>
<dbReference type="Gene3D" id="3.40.640.10">
    <property type="entry name" value="Type I PLP-dependent aspartate aminotransferase-like (Major domain)"/>
    <property type="match status" value="1"/>
</dbReference>
<keyword evidence="5" id="KW-0808">Transferase</keyword>
<dbReference type="AlphaFoldDB" id="A0A0X3VIS5"/>
<accession>A0A0X3VIS5</accession>
<dbReference type="CDD" id="cd00610">
    <property type="entry name" value="OAT_like"/>
    <property type="match status" value="1"/>
</dbReference>
<evidence type="ECO:0000313" key="5">
    <source>
        <dbReference type="EMBL" id="KUL44669.1"/>
    </source>
</evidence>
<dbReference type="PANTHER" id="PTHR45688">
    <property type="match status" value="1"/>
</dbReference>
<dbReference type="Pfam" id="PF00202">
    <property type="entry name" value="Aminotran_3"/>
    <property type="match status" value="1"/>
</dbReference>
<reference evidence="6" key="1">
    <citation type="submission" date="2015-10" db="EMBL/GenBank/DDBJ databases">
        <authorList>
            <person name="Ju K.-S."/>
            <person name="Doroghazi J.R."/>
            <person name="Metcalf W.W."/>
        </authorList>
    </citation>
    <scope>NUCLEOTIDE SEQUENCE [LARGE SCALE GENOMIC DNA]</scope>
    <source>
        <strain evidence="6">NRRL F-8817</strain>
    </source>
</reference>
<comment type="caution">
    <text evidence="5">The sequence shown here is derived from an EMBL/GenBank/DDBJ whole genome shotgun (WGS) entry which is preliminary data.</text>
</comment>
<dbReference type="PANTHER" id="PTHR45688:SF13">
    <property type="entry name" value="ALANINE--GLYOXYLATE AMINOTRANSFERASE 2-LIKE"/>
    <property type="match status" value="1"/>
</dbReference>
<evidence type="ECO:0000256" key="4">
    <source>
        <dbReference type="RuleBase" id="RU003560"/>
    </source>
</evidence>
<dbReference type="InterPro" id="IPR015422">
    <property type="entry name" value="PyrdxlP-dep_Trfase_small"/>
</dbReference>
<organism evidence="5 6">
    <name type="scientific">Streptomyces violaceusniger</name>
    <dbReference type="NCBI Taxonomy" id="68280"/>
    <lineage>
        <taxon>Bacteria</taxon>
        <taxon>Bacillati</taxon>
        <taxon>Actinomycetota</taxon>
        <taxon>Actinomycetes</taxon>
        <taxon>Kitasatosporales</taxon>
        <taxon>Streptomycetaceae</taxon>
        <taxon>Streptomyces</taxon>
        <taxon>Streptomyces violaceusniger group</taxon>
    </lineage>
</organism>
<dbReference type="FunFam" id="3.40.640.10:FF:000004">
    <property type="entry name" value="Acetylornithine aminotransferase"/>
    <property type="match status" value="1"/>
</dbReference>
<proteinExistence type="inferred from homology"/>
<dbReference type="PIRSF" id="PIRSF000521">
    <property type="entry name" value="Transaminase_4ab_Lys_Orn"/>
    <property type="match status" value="1"/>
</dbReference>
<protein>
    <submittedName>
        <fullName evidence="5">Aminotransferase class III</fullName>
    </submittedName>
</protein>
<dbReference type="Gene3D" id="3.90.1150.10">
    <property type="entry name" value="Aspartate Aminotransferase, domain 1"/>
    <property type="match status" value="1"/>
</dbReference>
<keyword evidence="3 4" id="KW-0663">Pyridoxal phosphate</keyword>
<sequence length="410" mass="44997">MLTLVQARGSLVWDVNGREYLDCTAQAWSNNLGANDPRVVEAAVEQLRRITHARPTFHTPALLELADLLVGIAPDGLEQVGFTLHGSMAVEMALKLALRNRPGAQHVLTLQDGYHGRSLSTMAASWPHPDNVFGPLQPRFTRAPHPDTYRPRPGLDPEQDAELCLRLLRDTIRKGVDGKVAALIYEPIQGNGGHIEFPALWHAGLRRICDEEGILLILDEVQTGLGRTGSMWAAQHYGIQPDILVFGKGVGGGFPLAGILAHHDLQRFEPGDDQLTFGQFPVAIAAGLATVRAIIEDRLPERATEHGAYATERLLEMQQRHPLIGDVRCPGLMVSIELVTDRATKEPATKEAHQVYLRGLDHGVIFGESRYAGLGNLIKIKPPLDVTHEQLSRALDVLDTVLTEIENGRD</sequence>
<dbReference type="InterPro" id="IPR015421">
    <property type="entry name" value="PyrdxlP-dep_Trfase_major"/>
</dbReference>
<keyword evidence="5" id="KW-0032">Aminotransferase</keyword>
<dbReference type="GO" id="GO:0030170">
    <property type="term" value="F:pyridoxal phosphate binding"/>
    <property type="evidence" value="ECO:0007669"/>
    <property type="project" value="InterPro"/>
</dbReference>
<name>A0A0X3VIS5_STRVO</name>
<dbReference type="InterPro" id="IPR049704">
    <property type="entry name" value="Aminotrans_3_PPA_site"/>
</dbReference>
<evidence type="ECO:0000256" key="1">
    <source>
        <dbReference type="ARBA" id="ARBA00001933"/>
    </source>
</evidence>
<dbReference type="Proteomes" id="UP000053413">
    <property type="component" value="Unassembled WGS sequence"/>
</dbReference>
<dbReference type="InterPro" id="IPR005814">
    <property type="entry name" value="Aminotrans_3"/>
</dbReference>
<evidence type="ECO:0000256" key="2">
    <source>
        <dbReference type="ARBA" id="ARBA00008954"/>
    </source>
</evidence>
<dbReference type="EMBL" id="LLZJ01000410">
    <property type="protein sequence ID" value="KUL44669.1"/>
    <property type="molecule type" value="Genomic_DNA"/>
</dbReference>
<dbReference type="SUPFAM" id="SSF53383">
    <property type="entry name" value="PLP-dependent transferases"/>
    <property type="match status" value="1"/>
</dbReference>
<comment type="similarity">
    <text evidence="2 4">Belongs to the class-III pyridoxal-phosphate-dependent aminotransferase family.</text>
</comment>
<gene>
    <name evidence="5" type="ORF">ADL28_39750</name>
</gene>
<evidence type="ECO:0000313" key="6">
    <source>
        <dbReference type="Proteomes" id="UP000053413"/>
    </source>
</evidence>
<dbReference type="PROSITE" id="PS00600">
    <property type="entry name" value="AA_TRANSFER_CLASS_3"/>
    <property type="match status" value="1"/>
</dbReference>
<dbReference type="InterPro" id="IPR015424">
    <property type="entry name" value="PyrdxlP-dep_Trfase"/>
</dbReference>
<dbReference type="GO" id="GO:0008483">
    <property type="term" value="F:transaminase activity"/>
    <property type="evidence" value="ECO:0007669"/>
    <property type="project" value="UniProtKB-KW"/>
</dbReference>